<keyword evidence="1" id="KW-0175">Coiled coil</keyword>
<dbReference type="InParanoid" id="A5DUM4"/>
<dbReference type="OrthoDB" id="3996692at2759"/>
<evidence type="ECO:0000256" key="2">
    <source>
        <dbReference type="SAM" id="MobiDB-lite"/>
    </source>
</evidence>
<accession>A5DUM4</accession>
<dbReference type="VEuPathDB" id="FungiDB:LELG_01060"/>
<feature type="compositionally biased region" description="Polar residues" evidence="2">
    <location>
        <begin position="91"/>
        <end position="113"/>
    </location>
</feature>
<evidence type="ECO:0000313" key="3">
    <source>
        <dbReference type="EMBL" id="EDK42882.1"/>
    </source>
</evidence>
<gene>
    <name evidence="3" type="ORF">LELG_01060</name>
</gene>
<feature type="region of interest" description="Disordered" evidence="2">
    <location>
        <begin position="423"/>
        <end position="484"/>
    </location>
</feature>
<dbReference type="eggNOG" id="ENOG502QTTD">
    <property type="taxonomic scope" value="Eukaryota"/>
</dbReference>
<dbReference type="OMA" id="HNLACLV"/>
<dbReference type="KEGG" id="lel:PVL30_001026"/>
<feature type="region of interest" description="Disordered" evidence="2">
    <location>
        <begin position="537"/>
        <end position="601"/>
    </location>
</feature>
<dbReference type="HOGENOM" id="CLU_035743_0_0_1"/>
<name>A5DUM4_LODEL</name>
<feature type="compositionally biased region" description="Low complexity" evidence="2">
    <location>
        <begin position="443"/>
        <end position="473"/>
    </location>
</feature>
<feature type="compositionally biased region" description="Basic and acidic residues" evidence="2">
    <location>
        <begin position="548"/>
        <end position="570"/>
    </location>
</feature>
<feature type="compositionally biased region" description="Low complexity" evidence="2">
    <location>
        <begin position="43"/>
        <end position="66"/>
    </location>
</feature>
<organism evidence="3 4">
    <name type="scientific">Lodderomyces elongisporus (strain ATCC 11503 / CBS 2605 / JCM 1781 / NBRC 1676 / NRRL YB-4239)</name>
    <name type="common">Yeast</name>
    <name type="synonym">Saccharomyces elongisporus</name>
    <dbReference type="NCBI Taxonomy" id="379508"/>
    <lineage>
        <taxon>Eukaryota</taxon>
        <taxon>Fungi</taxon>
        <taxon>Dikarya</taxon>
        <taxon>Ascomycota</taxon>
        <taxon>Saccharomycotina</taxon>
        <taxon>Pichiomycetes</taxon>
        <taxon>Debaryomycetaceae</taxon>
        <taxon>Candida/Lodderomyces clade</taxon>
        <taxon>Lodderomyces</taxon>
    </lineage>
</organism>
<dbReference type="GeneID" id="5235053"/>
<evidence type="ECO:0000256" key="1">
    <source>
        <dbReference type="SAM" id="Coils"/>
    </source>
</evidence>
<feature type="compositionally biased region" description="Low complexity" evidence="2">
    <location>
        <begin position="577"/>
        <end position="599"/>
    </location>
</feature>
<protein>
    <submittedName>
        <fullName evidence="3">Uncharacterized protein</fullName>
    </submittedName>
</protein>
<feature type="coiled-coil region" evidence="1">
    <location>
        <begin position="618"/>
        <end position="645"/>
    </location>
</feature>
<evidence type="ECO:0000313" key="4">
    <source>
        <dbReference type="Proteomes" id="UP000001996"/>
    </source>
</evidence>
<feature type="region of interest" description="Disordered" evidence="2">
    <location>
        <begin position="271"/>
        <end position="296"/>
    </location>
</feature>
<dbReference type="EMBL" id="CH981524">
    <property type="protein sequence ID" value="EDK42882.1"/>
    <property type="molecule type" value="Genomic_DNA"/>
</dbReference>
<feature type="region of interest" description="Disordered" evidence="2">
    <location>
        <begin position="43"/>
        <end position="73"/>
    </location>
</feature>
<dbReference type="Proteomes" id="UP000001996">
    <property type="component" value="Unassembled WGS sequence"/>
</dbReference>
<reference evidence="3 4" key="1">
    <citation type="journal article" date="2009" name="Nature">
        <title>Evolution of pathogenicity and sexual reproduction in eight Candida genomes.</title>
        <authorList>
            <person name="Butler G."/>
            <person name="Rasmussen M.D."/>
            <person name="Lin M.F."/>
            <person name="Santos M.A."/>
            <person name="Sakthikumar S."/>
            <person name="Munro C.A."/>
            <person name="Rheinbay E."/>
            <person name="Grabherr M."/>
            <person name="Forche A."/>
            <person name="Reedy J.L."/>
            <person name="Agrafioti I."/>
            <person name="Arnaud M.B."/>
            <person name="Bates S."/>
            <person name="Brown A.J."/>
            <person name="Brunke S."/>
            <person name="Costanzo M.C."/>
            <person name="Fitzpatrick D.A."/>
            <person name="de Groot P.W."/>
            <person name="Harris D."/>
            <person name="Hoyer L.L."/>
            <person name="Hube B."/>
            <person name="Klis F.M."/>
            <person name="Kodira C."/>
            <person name="Lennard N."/>
            <person name="Logue M.E."/>
            <person name="Martin R."/>
            <person name="Neiman A.M."/>
            <person name="Nikolaou E."/>
            <person name="Quail M.A."/>
            <person name="Quinn J."/>
            <person name="Santos M.C."/>
            <person name="Schmitzberger F.F."/>
            <person name="Sherlock G."/>
            <person name="Shah P."/>
            <person name="Silverstein K.A."/>
            <person name="Skrzypek M.S."/>
            <person name="Soll D."/>
            <person name="Staggs R."/>
            <person name="Stansfield I."/>
            <person name="Stumpf M.P."/>
            <person name="Sudbery P.E."/>
            <person name="Srikantha T."/>
            <person name="Zeng Q."/>
            <person name="Berman J."/>
            <person name="Berriman M."/>
            <person name="Heitman J."/>
            <person name="Gow N.A."/>
            <person name="Lorenz M.C."/>
            <person name="Birren B.W."/>
            <person name="Kellis M."/>
            <person name="Cuomo C.A."/>
        </authorList>
    </citation>
    <scope>NUCLEOTIDE SEQUENCE [LARGE SCALE GENOMIC DNA]</scope>
    <source>
        <strain evidence="4">ATCC 11503 / BCRC 21390 / CBS 2605 / JCM 1781 / NBRC 1676 / NRRL YB-4239</strain>
    </source>
</reference>
<dbReference type="AlphaFoldDB" id="A5DUM4"/>
<dbReference type="STRING" id="379508.A5DUM4"/>
<keyword evidence="4" id="KW-1185">Reference proteome</keyword>
<proteinExistence type="predicted"/>
<feature type="region of interest" description="Disordered" evidence="2">
    <location>
        <begin position="91"/>
        <end position="119"/>
    </location>
</feature>
<sequence>MFNTESPFTQTHGAKYSTKNAELLNYQLKNDYLASIDQLHNLSSSSTSTSTSSSSSTSTATSSSTSNHQITGNRVYQDPFNAQLQKRIDSGSTSVSLSTMPSLMSSNASTSPSDTEDETVLAKSQYEQPNYVTLKILVERSILETMDNDGTVLTLEEFEHVKSKIEEQNELKTYLKSKLLLTHQFIKAILDDRENSDNGASEIDASFLKRTLKISLSLQQNLDNVNDDLINLQKKLYQHIMSCWMLYVDNNDPFELAYKYGADNSSNINNISNSNSNSNSSNDNGNGNGSRSNLTNSLHSRATTKEVESIFAYIASVAAQHNITLPTPEPEQGSSLTAYLEQCINTLVLKAPATSSTTESSLSKNDQFFFTSVASSPTSIKSPIKSASEYKTAMNDLQFTIQFLTKELEMSKTSLSKLTQKLNRLESERNSSTTSTGKKIIGNNNNMNNNNNNNNNNSSSSSTTTTTTSTTTTQETSYPLNLSIDKDEEISRLRRELYTLKISTQPSPPNTSTSASTHLSATSPLFNYIAPSTNVSPVTGGSLGPAMEHSRQGSSDHELNVHNGNRDSFDSSRGTQAAAATTTTTTTTTAPPSSSSSSSGVANALLRKEFKKIVNEMQDQYELDLTAERMRRKKLEEELAQLRSNSL</sequence>